<feature type="compositionally biased region" description="Basic and acidic residues" evidence="2">
    <location>
        <begin position="250"/>
        <end position="262"/>
    </location>
</feature>
<dbReference type="Proteomes" id="UP000215127">
    <property type="component" value="Chromosome 2"/>
</dbReference>
<evidence type="ECO:0000313" key="3">
    <source>
        <dbReference type="EMBL" id="SMQ47202.1"/>
    </source>
</evidence>
<proteinExistence type="predicted"/>
<dbReference type="InterPro" id="IPR025066">
    <property type="entry name" value="CCDC174-like"/>
</dbReference>
<feature type="region of interest" description="Disordered" evidence="2">
    <location>
        <begin position="234"/>
        <end position="339"/>
    </location>
</feature>
<dbReference type="PANTHER" id="PTHR15885:SF1">
    <property type="entry name" value="COILED-COIL DOMAIN-CONTAINING PROTEIN 174"/>
    <property type="match status" value="1"/>
</dbReference>
<dbReference type="AlphaFoldDB" id="A0A1X7RIH5"/>
<dbReference type="Pfam" id="PF13300">
    <property type="entry name" value="DUF4078"/>
    <property type="match status" value="1"/>
</dbReference>
<keyword evidence="1" id="KW-0175">Coiled coil</keyword>
<protein>
    <submittedName>
        <fullName evidence="3">Uncharacterized protein</fullName>
    </submittedName>
</protein>
<gene>
    <name evidence="3" type="ORF">ZT3D7_G2349</name>
</gene>
<dbReference type="PANTHER" id="PTHR15885">
    <property type="entry name" value="COILED-COIL DOMAIN-CONTAINING PROTEIN 174"/>
    <property type="match status" value="1"/>
</dbReference>
<sequence length="382" mass="43118">MASKDALYPGLSRKRNLNAGKEISSSTTLSFTSQLSSLIGSSTTKDNSKPAPARSRPCKKDDIFTTHNRNTAKRAKRDLEADVSGTFAQKHTTNGEALGKDVWERSKRKMEEKARLYAAMKRGDVEDADERYAVDFDTKWAEARAEGKEDSSSDNGSEDGDTPQEEVEYIDEFGRTRKGTKLDALRARTAIDRANNAPPADDRFTARPVAPSSVIYGDTIQHQAFDPDEPRAAQMAELAKKRDRSLTPPPEEHFDGRKEVRTKGTGFFQFDADESVRKEQMAGLERERAETEKMRKERESKLGERRALIEKRREEVRERNSRRKAEEFLEGMGMEMKGGTEEVRHEMVGDDEIVEQGDGVQEAASTVMTERIEAAIRREEDE</sequence>
<keyword evidence="4" id="KW-1185">Reference proteome</keyword>
<feature type="compositionally biased region" description="Basic and acidic residues" evidence="2">
    <location>
        <begin position="274"/>
        <end position="327"/>
    </location>
</feature>
<feature type="compositionally biased region" description="Low complexity" evidence="2">
    <location>
        <begin position="24"/>
        <end position="38"/>
    </location>
</feature>
<dbReference type="STRING" id="1276538.A0A1X7RIH5"/>
<evidence type="ECO:0000313" key="4">
    <source>
        <dbReference type="Proteomes" id="UP000215127"/>
    </source>
</evidence>
<feature type="compositionally biased region" description="Polar residues" evidence="2">
    <location>
        <begin position="86"/>
        <end position="95"/>
    </location>
</feature>
<organism evidence="3 4">
    <name type="scientific">Zymoseptoria tritici (strain ST99CH_3D7)</name>
    <dbReference type="NCBI Taxonomy" id="1276538"/>
    <lineage>
        <taxon>Eukaryota</taxon>
        <taxon>Fungi</taxon>
        <taxon>Dikarya</taxon>
        <taxon>Ascomycota</taxon>
        <taxon>Pezizomycotina</taxon>
        <taxon>Dothideomycetes</taxon>
        <taxon>Dothideomycetidae</taxon>
        <taxon>Mycosphaerellales</taxon>
        <taxon>Mycosphaerellaceae</taxon>
        <taxon>Zymoseptoria</taxon>
    </lineage>
</organism>
<feature type="region of interest" description="Disordered" evidence="2">
    <location>
        <begin position="1"/>
        <end position="100"/>
    </location>
</feature>
<evidence type="ECO:0000256" key="2">
    <source>
        <dbReference type="SAM" id="MobiDB-lite"/>
    </source>
</evidence>
<dbReference type="GO" id="GO:0005634">
    <property type="term" value="C:nucleus"/>
    <property type="evidence" value="ECO:0007669"/>
    <property type="project" value="TreeGrafter"/>
</dbReference>
<accession>A0A1X7RIH5</accession>
<name>A0A1X7RIH5_ZYMT9</name>
<feature type="compositionally biased region" description="Acidic residues" evidence="2">
    <location>
        <begin position="156"/>
        <end position="171"/>
    </location>
</feature>
<dbReference type="EMBL" id="LT853693">
    <property type="protein sequence ID" value="SMQ47202.1"/>
    <property type="molecule type" value="Genomic_DNA"/>
</dbReference>
<feature type="region of interest" description="Disordered" evidence="2">
    <location>
        <begin position="143"/>
        <end position="174"/>
    </location>
</feature>
<evidence type="ECO:0000256" key="1">
    <source>
        <dbReference type="ARBA" id="ARBA00023054"/>
    </source>
</evidence>
<reference evidence="3 4" key="1">
    <citation type="submission" date="2016-06" db="EMBL/GenBank/DDBJ databases">
        <authorList>
            <person name="Kjaerup R.B."/>
            <person name="Dalgaard T.S."/>
            <person name="Juul-Madsen H.R."/>
        </authorList>
    </citation>
    <scope>NUCLEOTIDE SEQUENCE [LARGE SCALE GENOMIC DNA]</scope>
</reference>